<dbReference type="RefSeq" id="XP_044557696.1">
    <property type="nucleotide sequence ID" value="XM_044712523.1"/>
</dbReference>
<name>A0A6A5B0M3_NAEFO</name>
<evidence type="ECO:0000313" key="1">
    <source>
        <dbReference type="EMBL" id="KAF0972983.1"/>
    </source>
</evidence>
<dbReference type="AlphaFoldDB" id="A0A6A5B0M3"/>
<sequence>MIMYSLPKKFHHSFRHRRFFFLILGVVLILVVSSLWYSSEFFHSKFLKKLNNTKQSQKVSSSSSLIKSILPTLFTTPIGLDLYLIGDEMEFYDFSQLITKHFASVFEAQQFPNVFLGIIVRNSTTTKSQTVDRKIQSSERISFLVEGLRRIPNLKGWTILQDASLHDDNHFDNLLRHAANMFQYFIFFNEENDKMKKQEIQFPKNKSHHVIAVMKAHVIVNSFPNIRKNIRIVDMEKLETDLDRNKVHSHNRLPNTDIPLSTFKIDNFNLGRIWYGRVKHLKQKPFLFYGGYHEMALTFSELLSDRSSSHKHTNNHSANMSTENDRNLSQRILDKYGIRVLSDDRFEASELLTLTIKPGHLIHHQFQVIIDGKKQELGVSSLLNFKEYERRMNLK</sequence>
<dbReference type="Proteomes" id="UP000444721">
    <property type="component" value="Unassembled WGS sequence"/>
</dbReference>
<evidence type="ECO:0000313" key="2">
    <source>
        <dbReference type="Proteomes" id="UP000444721"/>
    </source>
</evidence>
<dbReference type="VEuPathDB" id="AmoebaDB:NF0022570"/>
<dbReference type="OrthoDB" id="10438929at2759"/>
<keyword evidence="2" id="KW-1185">Reference proteome</keyword>
<dbReference type="VEuPathDB" id="AmoebaDB:FDP41_008647"/>
<protein>
    <submittedName>
        <fullName evidence="1">Uncharacterized protein</fullName>
    </submittedName>
</protein>
<comment type="caution">
    <text evidence="1">The sequence shown here is derived from an EMBL/GenBank/DDBJ whole genome shotgun (WGS) entry which is preliminary data.</text>
</comment>
<accession>A0A6A5B0M3</accession>
<dbReference type="GeneID" id="68115865"/>
<gene>
    <name evidence="1" type="ORF">FDP41_008647</name>
</gene>
<proteinExistence type="predicted"/>
<organism evidence="1 2">
    <name type="scientific">Naegleria fowleri</name>
    <name type="common">Brain eating amoeba</name>
    <dbReference type="NCBI Taxonomy" id="5763"/>
    <lineage>
        <taxon>Eukaryota</taxon>
        <taxon>Discoba</taxon>
        <taxon>Heterolobosea</taxon>
        <taxon>Tetramitia</taxon>
        <taxon>Eutetramitia</taxon>
        <taxon>Vahlkampfiidae</taxon>
        <taxon>Naegleria</taxon>
    </lineage>
</organism>
<reference evidence="1 2" key="1">
    <citation type="journal article" date="2019" name="Sci. Rep.">
        <title>Nanopore sequencing improves the draft genome of the human pathogenic amoeba Naegleria fowleri.</title>
        <authorList>
            <person name="Liechti N."/>
            <person name="Schurch N."/>
            <person name="Bruggmann R."/>
            <person name="Wittwer M."/>
        </authorList>
    </citation>
    <scope>NUCLEOTIDE SEQUENCE [LARGE SCALE GENOMIC DNA]</scope>
    <source>
        <strain evidence="1 2">ATCC 30894</strain>
    </source>
</reference>
<dbReference type="VEuPathDB" id="AmoebaDB:NfTy_007750"/>
<dbReference type="EMBL" id="VFQX01000063">
    <property type="protein sequence ID" value="KAF0972983.1"/>
    <property type="molecule type" value="Genomic_DNA"/>
</dbReference>